<comment type="caution">
    <text evidence="1">The sequence shown here is derived from an EMBL/GenBank/DDBJ whole genome shotgun (WGS) entry which is preliminary data.</text>
</comment>
<dbReference type="EMBL" id="MTEJ01000701">
    <property type="protein sequence ID" value="OQW99346.1"/>
    <property type="molecule type" value="Genomic_DNA"/>
</dbReference>
<sequence>MNAIIEAYKAQVAAYHAKHGRNWAQWADAESVFDAIPFDWETLTDEEGEQLFNAVFDEVEAAKAEQQ</sequence>
<reference evidence="1 2" key="1">
    <citation type="submission" date="2017-01" db="EMBL/GenBank/DDBJ databases">
        <title>Novel large sulfur bacteria in the metagenomes of groundwater-fed chemosynthetic microbial mats in the Lake Huron basin.</title>
        <authorList>
            <person name="Sharrar A.M."/>
            <person name="Flood B.E."/>
            <person name="Bailey J.V."/>
            <person name="Jones D.S."/>
            <person name="Biddanda B."/>
            <person name="Ruberg S.A."/>
            <person name="Marcus D.N."/>
            <person name="Dick G.J."/>
        </authorList>
    </citation>
    <scope>NUCLEOTIDE SEQUENCE [LARGE SCALE GENOMIC DNA]</scope>
    <source>
        <strain evidence="1">A8</strain>
    </source>
</reference>
<dbReference type="AlphaFoldDB" id="A0A1Y1Q8K3"/>
<evidence type="ECO:0000313" key="2">
    <source>
        <dbReference type="Proteomes" id="UP000192491"/>
    </source>
</evidence>
<proteinExistence type="predicted"/>
<protein>
    <submittedName>
        <fullName evidence="1">Uncharacterized protein</fullName>
    </submittedName>
</protein>
<name>A0A1Y1Q8K3_9GAMM</name>
<organism evidence="1 2">
    <name type="scientific">Thiothrix lacustris</name>
    <dbReference type="NCBI Taxonomy" id="525917"/>
    <lineage>
        <taxon>Bacteria</taxon>
        <taxon>Pseudomonadati</taxon>
        <taxon>Pseudomonadota</taxon>
        <taxon>Gammaproteobacteria</taxon>
        <taxon>Thiotrichales</taxon>
        <taxon>Thiotrichaceae</taxon>
        <taxon>Thiothrix</taxon>
    </lineage>
</organism>
<gene>
    <name evidence="1" type="ORF">BWK73_50655</name>
</gene>
<accession>A0A1Y1Q8K3</accession>
<dbReference type="Proteomes" id="UP000192491">
    <property type="component" value="Unassembled WGS sequence"/>
</dbReference>
<evidence type="ECO:0000313" key="1">
    <source>
        <dbReference type="EMBL" id="OQW99346.1"/>
    </source>
</evidence>